<dbReference type="STRING" id="1387277.SAMN06295998_12229"/>
<protein>
    <submittedName>
        <fullName evidence="2">Uncharacterized protein</fullName>
    </submittedName>
</protein>
<dbReference type="Proteomes" id="UP000192330">
    <property type="component" value="Unassembled WGS sequence"/>
</dbReference>
<evidence type="ECO:0000313" key="3">
    <source>
        <dbReference type="Proteomes" id="UP000192330"/>
    </source>
</evidence>
<name>A0A1W2E6H4_9RHOB</name>
<organism evidence="2 3">
    <name type="scientific">Primorskyibacter flagellatus</name>
    <dbReference type="NCBI Taxonomy" id="1387277"/>
    <lineage>
        <taxon>Bacteria</taxon>
        <taxon>Pseudomonadati</taxon>
        <taxon>Pseudomonadota</taxon>
        <taxon>Alphaproteobacteria</taxon>
        <taxon>Rhodobacterales</taxon>
        <taxon>Roseobacteraceae</taxon>
        <taxon>Primorskyibacter</taxon>
    </lineage>
</organism>
<feature type="compositionally biased region" description="Basic and acidic residues" evidence="1">
    <location>
        <begin position="60"/>
        <end position="71"/>
    </location>
</feature>
<evidence type="ECO:0000256" key="1">
    <source>
        <dbReference type="SAM" id="MobiDB-lite"/>
    </source>
</evidence>
<sequence length="92" mass="10210">MEQEVPARGRDALRIERAAAIGGISRSCGRQWEGHVSDVDERPSSGQANLRRLTGPVPHRTLDGRSAERQVRFSQKRRMRLQASVSTSSEVA</sequence>
<evidence type="ECO:0000313" key="2">
    <source>
        <dbReference type="EMBL" id="SMD04648.1"/>
    </source>
</evidence>
<gene>
    <name evidence="2" type="ORF">SAMN06295998_12229</name>
</gene>
<feature type="region of interest" description="Disordered" evidence="1">
    <location>
        <begin position="35"/>
        <end position="92"/>
    </location>
</feature>
<reference evidence="2 3" key="1">
    <citation type="submission" date="2017-04" db="EMBL/GenBank/DDBJ databases">
        <authorList>
            <person name="Afonso C.L."/>
            <person name="Miller P.J."/>
            <person name="Scott M.A."/>
            <person name="Spackman E."/>
            <person name="Goraichik I."/>
            <person name="Dimitrov K.M."/>
            <person name="Suarez D.L."/>
            <person name="Swayne D.E."/>
        </authorList>
    </citation>
    <scope>NUCLEOTIDE SEQUENCE [LARGE SCALE GENOMIC DNA]</scope>
    <source>
        <strain evidence="2 3">CGMCC 1.12644</strain>
    </source>
</reference>
<dbReference type="EMBL" id="FWYD01000022">
    <property type="protein sequence ID" value="SMD04648.1"/>
    <property type="molecule type" value="Genomic_DNA"/>
</dbReference>
<keyword evidence="3" id="KW-1185">Reference proteome</keyword>
<proteinExistence type="predicted"/>
<accession>A0A1W2E6H4</accession>
<dbReference type="AlphaFoldDB" id="A0A1W2E6H4"/>
<feature type="compositionally biased region" description="Polar residues" evidence="1">
    <location>
        <begin position="83"/>
        <end position="92"/>
    </location>
</feature>